<evidence type="ECO:0000256" key="2">
    <source>
        <dbReference type="ARBA" id="ARBA00023125"/>
    </source>
</evidence>
<dbReference type="InterPro" id="IPR035472">
    <property type="entry name" value="RpiR-like_SIS"/>
</dbReference>
<comment type="caution">
    <text evidence="5">The sequence shown here is derived from an EMBL/GenBank/DDBJ whole genome shotgun (WGS) entry which is preliminary data.</text>
</comment>
<dbReference type="GO" id="GO:0003677">
    <property type="term" value="F:DNA binding"/>
    <property type="evidence" value="ECO:0007669"/>
    <property type="project" value="UniProtKB-KW"/>
</dbReference>
<evidence type="ECO:0000256" key="1">
    <source>
        <dbReference type="ARBA" id="ARBA00023015"/>
    </source>
</evidence>
<dbReference type="RefSeq" id="WP_132546925.1">
    <property type="nucleotide sequence ID" value="NZ_SMAA01000001.1"/>
</dbReference>
<organism evidence="5 6">
    <name type="scientific">Pectinatus cerevisiiphilus</name>
    <dbReference type="NCBI Taxonomy" id="86956"/>
    <lineage>
        <taxon>Bacteria</taxon>
        <taxon>Bacillati</taxon>
        <taxon>Bacillota</taxon>
        <taxon>Negativicutes</taxon>
        <taxon>Selenomonadales</taxon>
        <taxon>Selenomonadaceae</taxon>
        <taxon>Pectinatus</taxon>
    </lineage>
</organism>
<dbReference type="Pfam" id="PF01380">
    <property type="entry name" value="SIS"/>
    <property type="match status" value="1"/>
</dbReference>
<dbReference type="InterPro" id="IPR046348">
    <property type="entry name" value="SIS_dom_sf"/>
</dbReference>
<dbReference type="PANTHER" id="PTHR30514:SF21">
    <property type="entry name" value="RPIR-FAMILY TRANSCRIPTIONAL REGULATOR"/>
    <property type="match status" value="1"/>
</dbReference>
<reference evidence="5 6" key="1">
    <citation type="submission" date="2019-03" db="EMBL/GenBank/DDBJ databases">
        <title>Genomic Encyclopedia of Type Strains, Phase IV (KMG-IV): sequencing the most valuable type-strain genomes for metagenomic binning, comparative biology and taxonomic classification.</title>
        <authorList>
            <person name="Goeker M."/>
        </authorList>
    </citation>
    <scope>NUCLEOTIDE SEQUENCE [LARGE SCALE GENOMIC DNA]</scope>
    <source>
        <strain evidence="5 6">DSM 20467</strain>
    </source>
</reference>
<feature type="domain" description="HTH rpiR-type" evidence="4">
    <location>
        <begin position="1"/>
        <end position="76"/>
    </location>
</feature>
<dbReference type="SUPFAM" id="SSF53697">
    <property type="entry name" value="SIS domain"/>
    <property type="match status" value="1"/>
</dbReference>
<dbReference type="InterPro" id="IPR000281">
    <property type="entry name" value="HTH_RpiR"/>
</dbReference>
<dbReference type="Proteomes" id="UP000295188">
    <property type="component" value="Unassembled WGS sequence"/>
</dbReference>
<keyword evidence="2" id="KW-0238">DNA-binding</keyword>
<evidence type="ECO:0000313" key="6">
    <source>
        <dbReference type="Proteomes" id="UP000295188"/>
    </source>
</evidence>
<dbReference type="SUPFAM" id="SSF46689">
    <property type="entry name" value="Homeodomain-like"/>
    <property type="match status" value="1"/>
</dbReference>
<dbReference type="CDD" id="cd05013">
    <property type="entry name" value="SIS_RpiR"/>
    <property type="match status" value="1"/>
</dbReference>
<keyword evidence="6" id="KW-1185">Reference proteome</keyword>
<keyword evidence="3" id="KW-0804">Transcription</keyword>
<dbReference type="PROSITE" id="PS51071">
    <property type="entry name" value="HTH_RPIR"/>
    <property type="match status" value="1"/>
</dbReference>
<evidence type="ECO:0000259" key="4">
    <source>
        <dbReference type="PROSITE" id="PS51071"/>
    </source>
</evidence>
<dbReference type="OrthoDB" id="1648815at2"/>
<dbReference type="GO" id="GO:0097367">
    <property type="term" value="F:carbohydrate derivative binding"/>
    <property type="evidence" value="ECO:0007669"/>
    <property type="project" value="InterPro"/>
</dbReference>
<name>A0A4R3KFA0_9FIRM</name>
<dbReference type="EMBL" id="SMAA01000001">
    <property type="protein sequence ID" value="TCS81948.1"/>
    <property type="molecule type" value="Genomic_DNA"/>
</dbReference>
<dbReference type="InterPro" id="IPR036388">
    <property type="entry name" value="WH-like_DNA-bd_sf"/>
</dbReference>
<dbReference type="AlphaFoldDB" id="A0A4R3KFA0"/>
<dbReference type="Pfam" id="PF01418">
    <property type="entry name" value="HTH_6"/>
    <property type="match status" value="1"/>
</dbReference>
<dbReference type="GO" id="GO:0003700">
    <property type="term" value="F:DNA-binding transcription factor activity"/>
    <property type="evidence" value="ECO:0007669"/>
    <property type="project" value="InterPro"/>
</dbReference>
<dbReference type="InterPro" id="IPR047640">
    <property type="entry name" value="RpiR-like"/>
</dbReference>
<dbReference type="PANTHER" id="PTHR30514">
    <property type="entry name" value="GLUCOKINASE"/>
    <property type="match status" value="1"/>
</dbReference>
<protein>
    <submittedName>
        <fullName evidence="5">RpiR family transcriptional regulator</fullName>
    </submittedName>
</protein>
<proteinExistence type="predicted"/>
<evidence type="ECO:0000256" key="3">
    <source>
        <dbReference type="ARBA" id="ARBA00023163"/>
    </source>
</evidence>
<dbReference type="GO" id="GO:1901135">
    <property type="term" value="P:carbohydrate derivative metabolic process"/>
    <property type="evidence" value="ECO:0007669"/>
    <property type="project" value="InterPro"/>
</dbReference>
<sequence>MIIKLEQYILDRLTATEKKIIDYINASDTELSKMSIVDIAFETFTSPSTVSRAIRKCGINGFNELRYLLMKPNDNKNIASVNEIMNKSLVEAAQTIERVSINKLLEIINTIISYKNKKIYVFSRGPTAMVAAEFCFKMELLDYNITHTDDPKIIEQIAKNAVKNNLFIMFSLNGQTRELITAAKLINKVDAKLIICCCYDKSTLLQYADYYLIAYKSKNVSIKEFEVTSRIPLFILSRIIIDYLVEQKNTLL</sequence>
<keyword evidence="1" id="KW-0805">Transcription regulation</keyword>
<dbReference type="InterPro" id="IPR009057">
    <property type="entry name" value="Homeodomain-like_sf"/>
</dbReference>
<dbReference type="InterPro" id="IPR001347">
    <property type="entry name" value="SIS_dom"/>
</dbReference>
<dbReference type="Gene3D" id="1.10.10.10">
    <property type="entry name" value="Winged helix-like DNA-binding domain superfamily/Winged helix DNA-binding domain"/>
    <property type="match status" value="1"/>
</dbReference>
<accession>A0A4R3KFA0</accession>
<evidence type="ECO:0000313" key="5">
    <source>
        <dbReference type="EMBL" id="TCS81948.1"/>
    </source>
</evidence>
<dbReference type="Gene3D" id="3.40.50.10490">
    <property type="entry name" value="Glucose-6-phosphate isomerase like protein, domain 1"/>
    <property type="match status" value="1"/>
</dbReference>
<gene>
    <name evidence="5" type="ORF">EDC37_101119</name>
</gene>